<gene>
    <name evidence="2" type="ORF">MA16_Dca027324</name>
</gene>
<feature type="region of interest" description="Disordered" evidence="1">
    <location>
        <begin position="148"/>
        <end position="172"/>
    </location>
</feature>
<evidence type="ECO:0000313" key="2">
    <source>
        <dbReference type="EMBL" id="PKU66663.1"/>
    </source>
</evidence>
<dbReference type="AlphaFoldDB" id="A0A2I0VTC5"/>
<organism evidence="2 3">
    <name type="scientific">Dendrobium catenatum</name>
    <dbReference type="NCBI Taxonomy" id="906689"/>
    <lineage>
        <taxon>Eukaryota</taxon>
        <taxon>Viridiplantae</taxon>
        <taxon>Streptophyta</taxon>
        <taxon>Embryophyta</taxon>
        <taxon>Tracheophyta</taxon>
        <taxon>Spermatophyta</taxon>
        <taxon>Magnoliopsida</taxon>
        <taxon>Liliopsida</taxon>
        <taxon>Asparagales</taxon>
        <taxon>Orchidaceae</taxon>
        <taxon>Epidendroideae</taxon>
        <taxon>Malaxideae</taxon>
        <taxon>Dendrobiinae</taxon>
        <taxon>Dendrobium</taxon>
    </lineage>
</organism>
<reference evidence="2 3" key="2">
    <citation type="journal article" date="2017" name="Nature">
        <title>The Apostasia genome and the evolution of orchids.</title>
        <authorList>
            <person name="Zhang G.Q."/>
            <person name="Liu K.W."/>
            <person name="Li Z."/>
            <person name="Lohaus R."/>
            <person name="Hsiao Y.Y."/>
            <person name="Niu S.C."/>
            <person name="Wang J.Y."/>
            <person name="Lin Y.C."/>
            <person name="Xu Q."/>
            <person name="Chen L.J."/>
            <person name="Yoshida K."/>
            <person name="Fujiwara S."/>
            <person name="Wang Z.W."/>
            <person name="Zhang Y.Q."/>
            <person name="Mitsuda N."/>
            <person name="Wang M."/>
            <person name="Liu G.H."/>
            <person name="Pecoraro L."/>
            <person name="Huang H.X."/>
            <person name="Xiao X.J."/>
            <person name="Lin M."/>
            <person name="Wu X.Y."/>
            <person name="Wu W.L."/>
            <person name="Chen Y.Y."/>
            <person name="Chang S.B."/>
            <person name="Sakamoto S."/>
            <person name="Ohme-Takagi M."/>
            <person name="Yagi M."/>
            <person name="Zeng S.J."/>
            <person name="Shen C.Y."/>
            <person name="Yeh C.M."/>
            <person name="Luo Y.B."/>
            <person name="Tsai W.C."/>
            <person name="Van de Peer Y."/>
            <person name="Liu Z.J."/>
        </authorList>
    </citation>
    <scope>NUCLEOTIDE SEQUENCE [LARGE SCALE GENOMIC DNA]</scope>
    <source>
        <tissue evidence="2">The whole plant</tissue>
    </source>
</reference>
<evidence type="ECO:0000313" key="3">
    <source>
        <dbReference type="Proteomes" id="UP000233837"/>
    </source>
</evidence>
<dbReference type="Proteomes" id="UP000233837">
    <property type="component" value="Unassembled WGS sequence"/>
</dbReference>
<dbReference type="EMBL" id="KZ503252">
    <property type="protein sequence ID" value="PKU66663.1"/>
    <property type="molecule type" value="Genomic_DNA"/>
</dbReference>
<accession>A0A2I0VTC5</accession>
<protein>
    <submittedName>
        <fullName evidence="2">Uncharacterized protein</fullName>
    </submittedName>
</protein>
<proteinExistence type="predicted"/>
<keyword evidence="3" id="KW-1185">Reference proteome</keyword>
<name>A0A2I0VTC5_9ASPA</name>
<reference evidence="2 3" key="1">
    <citation type="journal article" date="2016" name="Sci. Rep.">
        <title>The Dendrobium catenatum Lindl. genome sequence provides insights into polysaccharide synthase, floral development and adaptive evolution.</title>
        <authorList>
            <person name="Zhang G.Q."/>
            <person name="Xu Q."/>
            <person name="Bian C."/>
            <person name="Tsai W.C."/>
            <person name="Yeh C.M."/>
            <person name="Liu K.W."/>
            <person name="Yoshida K."/>
            <person name="Zhang L.S."/>
            <person name="Chang S.B."/>
            <person name="Chen F."/>
            <person name="Shi Y."/>
            <person name="Su Y.Y."/>
            <person name="Zhang Y.Q."/>
            <person name="Chen L.J."/>
            <person name="Yin Y."/>
            <person name="Lin M."/>
            <person name="Huang H."/>
            <person name="Deng H."/>
            <person name="Wang Z.W."/>
            <person name="Zhu S.L."/>
            <person name="Zhao X."/>
            <person name="Deng C."/>
            <person name="Niu S.C."/>
            <person name="Huang J."/>
            <person name="Wang M."/>
            <person name="Liu G.H."/>
            <person name="Yang H.J."/>
            <person name="Xiao X.J."/>
            <person name="Hsiao Y.Y."/>
            <person name="Wu W.L."/>
            <person name="Chen Y.Y."/>
            <person name="Mitsuda N."/>
            <person name="Ohme-Takagi M."/>
            <person name="Luo Y.B."/>
            <person name="Van de Peer Y."/>
            <person name="Liu Z.J."/>
        </authorList>
    </citation>
    <scope>NUCLEOTIDE SEQUENCE [LARGE SCALE GENOMIC DNA]</scope>
    <source>
        <tissue evidence="2">The whole plant</tissue>
    </source>
</reference>
<sequence>MRAQEKTEEYFIKLESEKEANGMWAVEEALSQRGSREMAIEDCPSEIPHHHPVLASPFLLQAAAPPPPRLRHSSYVAVEGPDSPPQPPLRPHSAGPHLLRSVHHSVAGAVGEVPGGGDCGSFGETRNLRQIGGGGGDQLWGVCGIPRGKDDGTSVGREGGDCQLGLGENGGR</sequence>
<feature type="region of interest" description="Disordered" evidence="1">
    <location>
        <begin position="64"/>
        <end position="96"/>
    </location>
</feature>
<evidence type="ECO:0000256" key="1">
    <source>
        <dbReference type="SAM" id="MobiDB-lite"/>
    </source>
</evidence>